<dbReference type="Proteomes" id="UP001484535">
    <property type="component" value="Unassembled WGS sequence"/>
</dbReference>
<name>A0ABV0CXL4_9SPHN</name>
<keyword evidence="3" id="KW-1185">Reference proteome</keyword>
<evidence type="ECO:0008006" key="4">
    <source>
        <dbReference type="Google" id="ProtNLM"/>
    </source>
</evidence>
<evidence type="ECO:0000256" key="1">
    <source>
        <dbReference type="SAM" id="Phobius"/>
    </source>
</evidence>
<keyword evidence="1" id="KW-0472">Membrane</keyword>
<proteinExistence type="predicted"/>
<dbReference type="EMBL" id="JBDLBR010000003">
    <property type="protein sequence ID" value="MEN7537371.1"/>
    <property type="molecule type" value="Genomic_DNA"/>
</dbReference>
<evidence type="ECO:0000313" key="3">
    <source>
        <dbReference type="Proteomes" id="UP001484535"/>
    </source>
</evidence>
<accession>A0ABV0CXL4</accession>
<feature type="transmembrane region" description="Helical" evidence="1">
    <location>
        <begin position="36"/>
        <end position="55"/>
    </location>
</feature>
<gene>
    <name evidence="2" type="ORF">ABDJ38_09325</name>
</gene>
<protein>
    <recommendedName>
        <fullName evidence="4">CTP synthetase</fullName>
    </recommendedName>
</protein>
<comment type="caution">
    <text evidence="2">The sequence shown here is derived from an EMBL/GenBank/DDBJ whole genome shotgun (WGS) entry which is preliminary data.</text>
</comment>
<reference evidence="2 3" key="1">
    <citation type="submission" date="2024-05" db="EMBL/GenBank/DDBJ databases">
        <authorList>
            <person name="Park S."/>
        </authorList>
    </citation>
    <scope>NUCLEOTIDE SEQUENCE [LARGE SCALE GENOMIC DNA]</scope>
    <source>
        <strain evidence="2 3">DGU5</strain>
    </source>
</reference>
<evidence type="ECO:0000313" key="2">
    <source>
        <dbReference type="EMBL" id="MEN7537371.1"/>
    </source>
</evidence>
<keyword evidence="1" id="KW-0812">Transmembrane</keyword>
<keyword evidence="1" id="KW-1133">Transmembrane helix</keyword>
<organism evidence="2 3">
    <name type="scientific">Aurantiacibacter flavus</name>
    <dbReference type="NCBI Taxonomy" id="3145232"/>
    <lineage>
        <taxon>Bacteria</taxon>
        <taxon>Pseudomonadati</taxon>
        <taxon>Pseudomonadota</taxon>
        <taxon>Alphaproteobacteria</taxon>
        <taxon>Sphingomonadales</taxon>
        <taxon>Erythrobacteraceae</taxon>
        <taxon>Aurantiacibacter</taxon>
    </lineage>
</organism>
<dbReference type="RefSeq" id="WP_346784833.1">
    <property type="nucleotide sequence ID" value="NZ_JBDLBR010000003.1"/>
</dbReference>
<sequence length="66" mass="6955">MLKIALILHAVIATSLMGIGVIAVLAIDMHAGWREITLAAVAGFVLAIPASWLVARQIHKLRGGNT</sequence>